<dbReference type="OrthoDB" id="10262856at2759"/>
<dbReference type="InterPro" id="IPR040065">
    <property type="entry name" value="LZIC"/>
</dbReference>
<dbReference type="Gene3D" id="1.10.10.490">
    <property type="entry name" value="Beta-catenin-interacting ICAT"/>
    <property type="match status" value="1"/>
</dbReference>
<proteinExistence type="inferred from homology"/>
<evidence type="ECO:0000313" key="3">
    <source>
        <dbReference type="EMBL" id="VDO94749.1"/>
    </source>
</evidence>
<organism evidence="5">
    <name type="scientific">Soboliphyme baturini</name>
    <dbReference type="NCBI Taxonomy" id="241478"/>
    <lineage>
        <taxon>Eukaryota</taxon>
        <taxon>Metazoa</taxon>
        <taxon>Ecdysozoa</taxon>
        <taxon>Nematoda</taxon>
        <taxon>Enoplea</taxon>
        <taxon>Dorylaimia</taxon>
        <taxon>Dioctophymatida</taxon>
        <taxon>Dioctophymatoidea</taxon>
        <taxon>Soboliphymatidae</taxon>
        <taxon>Soboliphyme</taxon>
    </lineage>
</organism>
<sequence length="190" mass="21697">MRDGGIELINRRFNIRTFRSELTEEEYEEAKRETQEQLAIFHDTLNNISSGSTTLIDELSAMKMMIKTAISEAFKTPEVIRLLADKQPAKLRYRLELLERDNKAGSLSFSQYLLSKREILTALRDLGDTLSPEETELLANDGSELRDSLQPVITDGHLSSEQIFVCGEEIPRMLSEWYLAVEKIRAIATN</sequence>
<reference evidence="5" key="1">
    <citation type="submission" date="2016-06" db="UniProtKB">
        <authorList>
            <consortium name="WormBaseParasite"/>
        </authorList>
    </citation>
    <scope>IDENTIFICATION</scope>
</reference>
<evidence type="ECO:0000259" key="2">
    <source>
        <dbReference type="Pfam" id="PF06384"/>
    </source>
</evidence>
<reference evidence="3 4" key="2">
    <citation type="submission" date="2018-11" db="EMBL/GenBank/DDBJ databases">
        <authorList>
            <consortium name="Pathogen Informatics"/>
        </authorList>
    </citation>
    <scope>NUCLEOTIDE SEQUENCE [LARGE SCALE GENOMIC DNA]</scope>
</reference>
<gene>
    <name evidence="3" type="ORF">SBAD_LOCUS1566</name>
</gene>
<accession>A0A183ID72</accession>
<dbReference type="Pfam" id="PF06384">
    <property type="entry name" value="ICAT"/>
    <property type="match status" value="1"/>
</dbReference>
<dbReference type="WBParaSite" id="SBAD_0000163701-mRNA-1">
    <property type="protein sequence ID" value="SBAD_0000163701-mRNA-1"/>
    <property type="gene ID" value="SBAD_0000163701"/>
</dbReference>
<dbReference type="Proteomes" id="UP000270296">
    <property type="component" value="Unassembled WGS sequence"/>
</dbReference>
<dbReference type="PANTHER" id="PTHR16505">
    <property type="entry name" value="PROTEIN LZIC"/>
    <property type="match status" value="1"/>
</dbReference>
<dbReference type="InterPro" id="IPR036911">
    <property type="entry name" value="ICAT_sf"/>
</dbReference>
<dbReference type="AlphaFoldDB" id="A0A183ID72"/>
<comment type="similarity">
    <text evidence="1">Belongs to the CTNNBIP1 family.</text>
</comment>
<evidence type="ECO:0000313" key="5">
    <source>
        <dbReference type="WBParaSite" id="SBAD_0000163701-mRNA-1"/>
    </source>
</evidence>
<dbReference type="PANTHER" id="PTHR16505:SF8">
    <property type="entry name" value="PROTEIN LZIC"/>
    <property type="match status" value="1"/>
</dbReference>
<keyword evidence="4" id="KW-1185">Reference proteome</keyword>
<evidence type="ECO:0000256" key="1">
    <source>
        <dbReference type="ARBA" id="ARBA00006505"/>
    </source>
</evidence>
<dbReference type="InterPro" id="IPR009428">
    <property type="entry name" value="ICAT_dom"/>
</dbReference>
<name>A0A183ID72_9BILA</name>
<dbReference type="GO" id="GO:0008013">
    <property type="term" value="F:beta-catenin binding"/>
    <property type="evidence" value="ECO:0007669"/>
    <property type="project" value="InterPro"/>
</dbReference>
<evidence type="ECO:0000313" key="4">
    <source>
        <dbReference type="Proteomes" id="UP000270296"/>
    </source>
</evidence>
<feature type="domain" description="Beta-catenin-interacting ICAT" evidence="2">
    <location>
        <begin position="98"/>
        <end position="155"/>
    </location>
</feature>
<dbReference type="EMBL" id="UZAM01006868">
    <property type="protein sequence ID" value="VDO94749.1"/>
    <property type="molecule type" value="Genomic_DNA"/>
</dbReference>
<protein>
    <submittedName>
        <fullName evidence="5">Protein LZIC</fullName>
    </submittedName>
</protein>